<dbReference type="GO" id="GO:0015031">
    <property type="term" value="P:protein transport"/>
    <property type="evidence" value="ECO:0007669"/>
    <property type="project" value="UniProtKB-KW"/>
</dbReference>
<feature type="transmembrane region" description="Helical" evidence="10">
    <location>
        <begin position="620"/>
        <end position="642"/>
    </location>
</feature>
<proteinExistence type="inferred from homology"/>
<protein>
    <submittedName>
        <fullName evidence="11">Oligopeptide transporter OPT superfamily</fullName>
    </submittedName>
</protein>
<reference evidence="11" key="2">
    <citation type="journal article" date="2023" name="IMA Fungus">
        <title>Comparative genomic study of the Penicillium genus elucidates a diverse pangenome and 15 lateral gene transfer events.</title>
        <authorList>
            <person name="Petersen C."/>
            <person name="Sorensen T."/>
            <person name="Nielsen M.R."/>
            <person name="Sondergaard T.E."/>
            <person name="Sorensen J.L."/>
            <person name="Fitzpatrick D.A."/>
            <person name="Frisvad J.C."/>
            <person name="Nielsen K.L."/>
        </authorList>
    </citation>
    <scope>NUCLEOTIDE SEQUENCE</scope>
    <source>
        <strain evidence="11">IBT 26290</strain>
    </source>
</reference>
<dbReference type="NCBIfam" id="TIGR00728">
    <property type="entry name" value="OPT_sfam"/>
    <property type="match status" value="1"/>
</dbReference>
<feature type="transmembrane region" description="Helical" evidence="10">
    <location>
        <begin position="248"/>
        <end position="264"/>
    </location>
</feature>
<sequence length="816" mass="91431">MAAMPEKTGDPFELGPAPKMAGEKGSSEDISGKGDSIDAKGASIKEVPLPAYDAESLSKENEGPLQTAEAIVTHVIHVDDDPTLSPWTFRMFFVGIGLSAFGAVLQEIMYFKPQVVYVSVMFLTVLAQTLGSAMATFIPRKGAIGRFLNPFPWNRKEHTAAVLMASAAAVSALSTEALAVQKLWYGGYPNEVAGIFITLSSQLIGYGVAGMYRKVLVYPTKMLYPVNLPITTVMETLHKPKAETKQRFKIFWIVFVAIFCWEWFPEYIFPILSAVSIFCLADQSNPVFTNLFGGSQGNEGMGFLSVCFDWNYIAGFGSPLWMPLQTLTNSFIGYLVGIVISMGLYYTNIWRARDFPFMSQLLYDPSSNTTNYVQYNETAVLNPDFTVNGTLVDQAGAPYLTATYVNYLITSSAGLTATIVHMLLWNYPEVSLGWAWVTMKSLKSLLDPSSFKFWQHTGVRTEEEKKQILEDPTIDPHYKLMLDYEEVPNSWYFCVFAASWIAGIVSLYVMKSTLPWWGFILATIFLLIFMVFFGAQYAITGFGFNLQPVFQMLAGYMMPGRPLGMHPIRLKHISLFISTDKISANMYFTTYTYNGLNQGWLLLRDLKLAQQNKLSPKATFVTQIIGCIMGALLNYVMMISIVQNQAPILKSAEGSNVWSGAQIQQFNTLAIAWSVAPKMFSIGARYQWVTIAFLVGFLAPVPFYIMHRLFPQQRIWAYLNSAIMLWYMGYLFVGLNASVTSYFILGAFGQFYLRRYRPEWFLKWNYLISAALDGGTQVMVFLATFAVFGASGKAVPFPTWAGNHPDNLDYCAYNSL</sequence>
<dbReference type="InterPro" id="IPR004648">
    <property type="entry name" value="Oligpept_transpt"/>
</dbReference>
<feature type="transmembrane region" description="Helical" evidence="10">
    <location>
        <begin position="686"/>
        <end position="705"/>
    </location>
</feature>
<dbReference type="AlphaFoldDB" id="A0A9W9IIW1"/>
<dbReference type="GO" id="GO:0016020">
    <property type="term" value="C:membrane"/>
    <property type="evidence" value="ECO:0007669"/>
    <property type="project" value="UniProtKB-SubCell"/>
</dbReference>
<reference evidence="11" key="1">
    <citation type="submission" date="2022-11" db="EMBL/GenBank/DDBJ databases">
        <authorList>
            <person name="Petersen C."/>
        </authorList>
    </citation>
    <scope>NUCLEOTIDE SEQUENCE</scope>
    <source>
        <strain evidence="11">IBT 26290</strain>
    </source>
</reference>
<comment type="caution">
    <text evidence="11">The sequence shown here is derived from an EMBL/GenBank/DDBJ whole genome shotgun (WGS) entry which is preliminary data.</text>
</comment>
<keyword evidence="5" id="KW-0571">Peptide transport</keyword>
<feature type="transmembrane region" description="Helical" evidence="10">
    <location>
        <begin position="404"/>
        <end position="424"/>
    </location>
</feature>
<dbReference type="GeneID" id="81423654"/>
<dbReference type="GO" id="GO:0035673">
    <property type="term" value="F:oligopeptide transmembrane transporter activity"/>
    <property type="evidence" value="ECO:0007669"/>
    <property type="project" value="InterPro"/>
</dbReference>
<evidence type="ECO:0000256" key="8">
    <source>
        <dbReference type="ARBA" id="ARBA00023136"/>
    </source>
</evidence>
<evidence type="ECO:0000256" key="3">
    <source>
        <dbReference type="ARBA" id="ARBA00022448"/>
    </source>
</evidence>
<evidence type="ECO:0000256" key="1">
    <source>
        <dbReference type="ARBA" id="ARBA00004141"/>
    </source>
</evidence>
<feature type="transmembrane region" description="Helical" evidence="10">
    <location>
        <begin position="766"/>
        <end position="790"/>
    </location>
</feature>
<comment type="similarity">
    <text evidence="2">Belongs to the oligopeptide OPT transporter family.</text>
</comment>
<evidence type="ECO:0000313" key="11">
    <source>
        <dbReference type="EMBL" id="KAJ5176476.1"/>
    </source>
</evidence>
<feature type="transmembrane region" description="Helical" evidence="10">
    <location>
        <begin position="725"/>
        <end position="745"/>
    </location>
</feature>
<feature type="transmembrane region" description="Helical" evidence="10">
    <location>
        <begin position="117"/>
        <end position="138"/>
    </location>
</feature>
<keyword evidence="7 10" id="KW-1133">Transmembrane helix</keyword>
<evidence type="ECO:0000256" key="5">
    <source>
        <dbReference type="ARBA" id="ARBA00022856"/>
    </source>
</evidence>
<dbReference type="OrthoDB" id="9986677at2759"/>
<feature type="transmembrane region" description="Helical" evidence="10">
    <location>
        <begin position="490"/>
        <end position="509"/>
    </location>
</feature>
<keyword evidence="8 10" id="KW-0472">Membrane</keyword>
<keyword evidence="12" id="KW-1185">Reference proteome</keyword>
<feature type="transmembrane region" description="Helical" evidence="10">
    <location>
        <begin position="91"/>
        <end position="111"/>
    </location>
</feature>
<dbReference type="EMBL" id="JAPQKN010000001">
    <property type="protein sequence ID" value="KAJ5176476.1"/>
    <property type="molecule type" value="Genomic_DNA"/>
</dbReference>
<feature type="compositionally biased region" description="Basic and acidic residues" evidence="9">
    <location>
        <begin position="21"/>
        <end position="38"/>
    </location>
</feature>
<keyword evidence="3" id="KW-0813">Transport</keyword>
<evidence type="ECO:0000256" key="9">
    <source>
        <dbReference type="SAM" id="MobiDB-lite"/>
    </source>
</evidence>
<dbReference type="Pfam" id="PF03169">
    <property type="entry name" value="OPT"/>
    <property type="match status" value="1"/>
</dbReference>
<comment type="subcellular location">
    <subcellularLocation>
        <location evidence="1">Membrane</location>
        <topology evidence="1">Multi-pass membrane protein</topology>
    </subcellularLocation>
</comment>
<evidence type="ECO:0000256" key="7">
    <source>
        <dbReference type="ARBA" id="ARBA00022989"/>
    </source>
</evidence>
<keyword evidence="4 10" id="KW-0812">Transmembrane</keyword>
<evidence type="ECO:0000256" key="4">
    <source>
        <dbReference type="ARBA" id="ARBA00022692"/>
    </source>
</evidence>
<feature type="region of interest" description="Disordered" evidence="9">
    <location>
        <begin position="1"/>
        <end position="42"/>
    </location>
</feature>
<dbReference type="InterPro" id="IPR004813">
    <property type="entry name" value="OPT"/>
</dbReference>
<evidence type="ECO:0000313" key="12">
    <source>
        <dbReference type="Proteomes" id="UP001149163"/>
    </source>
</evidence>
<dbReference type="RefSeq" id="XP_056548084.1">
    <property type="nucleotide sequence ID" value="XM_056684478.1"/>
</dbReference>
<feature type="transmembrane region" description="Helical" evidence="10">
    <location>
        <begin position="331"/>
        <end position="350"/>
    </location>
</feature>
<feature type="transmembrane region" description="Helical" evidence="10">
    <location>
        <begin position="159"/>
        <end position="180"/>
    </location>
</feature>
<evidence type="ECO:0000256" key="6">
    <source>
        <dbReference type="ARBA" id="ARBA00022927"/>
    </source>
</evidence>
<dbReference type="PANTHER" id="PTHR22601">
    <property type="entry name" value="ISP4 LIKE PROTEIN"/>
    <property type="match status" value="1"/>
</dbReference>
<keyword evidence="6" id="KW-0653">Protein transport</keyword>
<evidence type="ECO:0000256" key="10">
    <source>
        <dbReference type="SAM" id="Phobius"/>
    </source>
</evidence>
<organism evidence="11 12">
    <name type="scientific">Penicillium canariense</name>
    <dbReference type="NCBI Taxonomy" id="189055"/>
    <lineage>
        <taxon>Eukaryota</taxon>
        <taxon>Fungi</taxon>
        <taxon>Dikarya</taxon>
        <taxon>Ascomycota</taxon>
        <taxon>Pezizomycotina</taxon>
        <taxon>Eurotiomycetes</taxon>
        <taxon>Eurotiomycetidae</taxon>
        <taxon>Eurotiales</taxon>
        <taxon>Aspergillaceae</taxon>
        <taxon>Penicillium</taxon>
    </lineage>
</organism>
<feature type="transmembrane region" description="Helical" evidence="10">
    <location>
        <begin position="192"/>
        <end position="212"/>
    </location>
</feature>
<accession>A0A9W9IIW1</accession>
<feature type="transmembrane region" description="Helical" evidence="10">
    <location>
        <begin position="516"/>
        <end position="539"/>
    </location>
</feature>
<evidence type="ECO:0000256" key="2">
    <source>
        <dbReference type="ARBA" id="ARBA00008807"/>
    </source>
</evidence>
<gene>
    <name evidence="11" type="ORF">N7482_002353</name>
</gene>
<dbReference type="Proteomes" id="UP001149163">
    <property type="component" value="Unassembled WGS sequence"/>
</dbReference>
<name>A0A9W9IIW1_9EURO</name>